<name>A0A8S1GYA4_9PELO</name>
<gene>
    <name evidence="1" type="ORF">CAUJ_LOCUS3377</name>
</gene>
<dbReference type="Proteomes" id="UP000835052">
    <property type="component" value="Unassembled WGS sequence"/>
</dbReference>
<organism evidence="1 2">
    <name type="scientific">Caenorhabditis auriculariae</name>
    <dbReference type="NCBI Taxonomy" id="2777116"/>
    <lineage>
        <taxon>Eukaryota</taxon>
        <taxon>Metazoa</taxon>
        <taxon>Ecdysozoa</taxon>
        <taxon>Nematoda</taxon>
        <taxon>Chromadorea</taxon>
        <taxon>Rhabditida</taxon>
        <taxon>Rhabditina</taxon>
        <taxon>Rhabditomorpha</taxon>
        <taxon>Rhabditoidea</taxon>
        <taxon>Rhabditidae</taxon>
        <taxon>Peloderinae</taxon>
        <taxon>Caenorhabditis</taxon>
    </lineage>
</organism>
<evidence type="ECO:0000313" key="1">
    <source>
        <dbReference type="EMBL" id="CAD6187458.1"/>
    </source>
</evidence>
<dbReference type="AlphaFoldDB" id="A0A8S1GYA4"/>
<reference evidence="1" key="1">
    <citation type="submission" date="2020-10" db="EMBL/GenBank/DDBJ databases">
        <authorList>
            <person name="Kikuchi T."/>
        </authorList>
    </citation>
    <scope>NUCLEOTIDE SEQUENCE</scope>
    <source>
        <strain evidence="1">NKZ352</strain>
    </source>
</reference>
<keyword evidence="2" id="KW-1185">Reference proteome</keyword>
<sequence>MPTGVGSTGVRKPFAAHNKWQPGLAAHFINSTPFHRLVTSLVATSSTKFQSRPPYDKCQPLSTVGNGPTTTEYSGRRQRWVFGWAPLQKAMHRIFATNTRHISEDSPQGNVTSWTEELCQSPVICSTDAYQT</sequence>
<proteinExistence type="predicted"/>
<comment type="caution">
    <text evidence="1">The sequence shown here is derived from an EMBL/GenBank/DDBJ whole genome shotgun (WGS) entry which is preliminary data.</text>
</comment>
<protein>
    <submittedName>
        <fullName evidence="1">Uncharacterized protein</fullName>
    </submittedName>
</protein>
<dbReference type="EMBL" id="CAJGYM010000006">
    <property type="protein sequence ID" value="CAD6187458.1"/>
    <property type="molecule type" value="Genomic_DNA"/>
</dbReference>
<accession>A0A8S1GYA4</accession>
<evidence type="ECO:0000313" key="2">
    <source>
        <dbReference type="Proteomes" id="UP000835052"/>
    </source>
</evidence>